<reference evidence="4" key="1">
    <citation type="submission" date="2013-12" db="EMBL/GenBank/DDBJ databases">
        <title>The Genome Sequence of Aphanomyces invadans NJM9701.</title>
        <authorList>
            <consortium name="The Broad Institute Genomics Platform"/>
            <person name="Russ C."/>
            <person name="Tyler B."/>
            <person name="van West P."/>
            <person name="Dieguez-Uribeondo J."/>
            <person name="Young S.K."/>
            <person name="Zeng Q."/>
            <person name="Gargeya S."/>
            <person name="Fitzgerald M."/>
            <person name="Abouelleil A."/>
            <person name="Alvarado L."/>
            <person name="Chapman S.B."/>
            <person name="Gainer-Dewar J."/>
            <person name="Goldberg J."/>
            <person name="Griggs A."/>
            <person name="Gujja S."/>
            <person name="Hansen M."/>
            <person name="Howarth C."/>
            <person name="Imamovic A."/>
            <person name="Ireland A."/>
            <person name="Larimer J."/>
            <person name="McCowan C."/>
            <person name="Murphy C."/>
            <person name="Pearson M."/>
            <person name="Poon T.W."/>
            <person name="Priest M."/>
            <person name="Roberts A."/>
            <person name="Saif S."/>
            <person name="Shea T."/>
            <person name="Sykes S."/>
            <person name="Wortman J."/>
            <person name="Nusbaum C."/>
            <person name="Birren B."/>
        </authorList>
    </citation>
    <scope>NUCLEOTIDE SEQUENCE [LARGE SCALE GENOMIC DNA]</scope>
    <source>
        <strain evidence="4">NJM9701</strain>
    </source>
</reference>
<dbReference type="RefSeq" id="XP_008867027.1">
    <property type="nucleotide sequence ID" value="XM_008868805.1"/>
</dbReference>
<evidence type="ECO:0000256" key="3">
    <source>
        <dbReference type="ARBA" id="ARBA00023136"/>
    </source>
</evidence>
<dbReference type="OrthoDB" id="78243at2759"/>
<gene>
    <name evidence="4" type="ORF">H310_04448</name>
</gene>
<evidence type="ECO:0000256" key="2">
    <source>
        <dbReference type="ARBA" id="ARBA00022692"/>
    </source>
</evidence>
<dbReference type="GeneID" id="20081498"/>
<dbReference type="InterPro" id="IPR023395">
    <property type="entry name" value="MCP_dom_sf"/>
</dbReference>
<proteinExistence type="predicted"/>
<evidence type="ECO:0000313" key="4">
    <source>
        <dbReference type="EMBL" id="ETW04071.1"/>
    </source>
</evidence>
<protein>
    <submittedName>
        <fullName evidence="4">Uncharacterized protein</fullName>
    </submittedName>
</protein>
<dbReference type="SUPFAM" id="SSF103506">
    <property type="entry name" value="Mitochondrial carrier"/>
    <property type="match status" value="1"/>
</dbReference>
<sequence length="272" mass="29178">MADARNGGGSDVDKGALSPGVAGVIRSALRTSLRSLAPKLARYRPLFRPPRVPVKEGTAMFHGVLEAAHHQAVHSAPEHEKGYLRQRLVAQAPGLFRTAALGFAMWTAYDVAIEHLSESRRADKSLGSTAVFSMIAGGSAGALHGCLTGVTDKYFHQHDGPHRPRGVAISHGVSHMGMFASYETIKAYLVDYHEWHATSAIVAAGAVSGIVVDLVSHATAPFERHDFADAWRHLKHVKMPPLAELAISAGATVVGWIAFEKAKNVQMDHHAP</sequence>
<dbReference type="GO" id="GO:0016020">
    <property type="term" value="C:membrane"/>
    <property type="evidence" value="ECO:0007669"/>
    <property type="project" value="UniProtKB-SubCell"/>
</dbReference>
<dbReference type="AlphaFoldDB" id="A0A024UCC5"/>
<dbReference type="EMBL" id="KI913958">
    <property type="protein sequence ID" value="ETW04071.1"/>
    <property type="molecule type" value="Genomic_DNA"/>
</dbReference>
<organism evidence="4">
    <name type="scientific">Aphanomyces invadans</name>
    <dbReference type="NCBI Taxonomy" id="157072"/>
    <lineage>
        <taxon>Eukaryota</taxon>
        <taxon>Sar</taxon>
        <taxon>Stramenopiles</taxon>
        <taxon>Oomycota</taxon>
        <taxon>Saprolegniomycetes</taxon>
        <taxon>Saprolegniales</taxon>
        <taxon>Verrucalvaceae</taxon>
        <taxon>Aphanomyces</taxon>
    </lineage>
</organism>
<name>A0A024UCC5_9STRA</name>
<keyword evidence="2" id="KW-0812">Transmembrane</keyword>
<keyword evidence="3" id="KW-0472">Membrane</keyword>
<accession>A0A024UCC5</accession>
<comment type="subcellular location">
    <subcellularLocation>
        <location evidence="1">Membrane</location>
    </subcellularLocation>
</comment>
<dbReference type="VEuPathDB" id="FungiDB:H310_04448"/>
<evidence type="ECO:0000256" key="1">
    <source>
        <dbReference type="ARBA" id="ARBA00004370"/>
    </source>
</evidence>